<dbReference type="Pfam" id="PF01750">
    <property type="entry name" value="HycI"/>
    <property type="match status" value="1"/>
</dbReference>
<comment type="similarity">
    <text evidence="1">Belongs to the peptidase A31 family.</text>
</comment>
<dbReference type="GO" id="GO:0004190">
    <property type="term" value="F:aspartic-type endopeptidase activity"/>
    <property type="evidence" value="ECO:0007669"/>
    <property type="project" value="UniProtKB-KW"/>
</dbReference>
<dbReference type="CDD" id="cd06062">
    <property type="entry name" value="H2MP_MemB-H2up"/>
    <property type="match status" value="1"/>
</dbReference>
<organism evidence="5 6">
    <name type="scientific">Terasakiella brassicae</name>
    <dbReference type="NCBI Taxonomy" id="1634917"/>
    <lineage>
        <taxon>Bacteria</taxon>
        <taxon>Pseudomonadati</taxon>
        <taxon>Pseudomonadota</taxon>
        <taxon>Alphaproteobacteria</taxon>
        <taxon>Rhodospirillales</taxon>
        <taxon>Terasakiellaceae</taxon>
        <taxon>Terasakiella</taxon>
    </lineage>
</organism>
<evidence type="ECO:0000313" key="5">
    <source>
        <dbReference type="EMBL" id="GGF67657.1"/>
    </source>
</evidence>
<dbReference type="PANTHER" id="PTHR30302:SF1">
    <property type="entry name" value="HYDROGENASE 2 MATURATION PROTEASE"/>
    <property type="match status" value="1"/>
</dbReference>
<dbReference type="GO" id="GO:0016485">
    <property type="term" value="P:protein processing"/>
    <property type="evidence" value="ECO:0007669"/>
    <property type="project" value="TreeGrafter"/>
</dbReference>
<reference evidence="5" key="2">
    <citation type="submission" date="2020-09" db="EMBL/GenBank/DDBJ databases">
        <authorList>
            <person name="Sun Q."/>
            <person name="Zhou Y."/>
        </authorList>
    </citation>
    <scope>NUCLEOTIDE SEQUENCE</scope>
    <source>
        <strain evidence="5">CGMCC 1.15254</strain>
    </source>
</reference>
<dbReference type="PRINTS" id="PR00446">
    <property type="entry name" value="HYDRGNUPTAKE"/>
</dbReference>
<accession>A0A917C4G2</accession>
<name>A0A917C4G2_9PROT</name>
<sequence>MTTEILVIGLGNVLMQDEGVGVRAVEALEGMYEIPDNVIVMDGGTTGTELLEPMRDVKHLIVTDSVNTGDPEGTLIRLADKQVPAFFQTKISNHQLGLSDLLGILQLQGQSPQTVTIIGMVPYKLENSLGLSPETEGRVLKMLDMLVEEIETRGVNLKKREQPVAGFWSQHAQNGCLPCV</sequence>
<keyword evidence="3" id="KW-0064">Aspartyl protease</keyword>
<proteinExistence type="inferred from homology"/>
<dbReference type="RefSeq" id="WP_188664993.1">
    <property type="nucleotide sequence ID" value="NZ_BMHV01000015.1"/>
</dbReference>
<dbReference type="SUPFAM" id="SSF53163">
    <property type="entry name" value="HybD-like"/>
    <property type="match status" value="1"/>
</dbReference>
<dbReference type="NCBIfam" id="TIGR00072">
    <property type="entry name" value="hydrog_prot"/>
    <property type="match status" value="1"/>
</dbReference>
<dbReference type="InterPro" id="IPR023430">
    <property type="entry name" value="Pept_HybD-like_dom_sf"/>
</dbReference>
<dbReference type="InterPro" id="IPR000671">
    <property type="entry name" value="Peptidase_A31"/>
</dbReference>
<dbReference type="AlphaFoldDB" id="A0A917C4G2"/>
<dbReference type="PANTHER" id="PTHR30302">
    <property type="entry name" value="HYDROGENASE 1 MATURATION PROTEASE"/>
    <property type="match status" value="1"/>
</dbReference>
<evidence type="ECO:0000256" key="2">
    <source>
        <dbReference type="ARBA" id="ARBA00022670"/>
    </source>
</evidence>
<reference evidence="5" key="1">
    <citation type="journal article" date="2014" name="Int. J. Syst. Evol. Microbiol.">
        <title>Complete genome sequence of Corynebacterium casei LMG S-19264T (=DSM 44701T), isolated from a smear-ripened cheese.</title>
        <authorList>
            <consortium name="US DOE Joint Genome Institute (JGI-PGF)"/>
            <person name="Walter F."/>
            <person name="Albersmeier A."/>
            <person name="Kalinowski J."/>
            <person name="Ruckert C."/>
        </authorList>
    </citation>
    <scope>NUCLEOTIDE SEQUENCE</scope>
    <source>
        <strain evidence="5">CGMCC 1.15254</strain>
    </source>
</reference>
<comment type="caution">
    <text evidence="5">The sequence shown here is derived from an EMBL/GenBank/DDBJ whole genome shotgun (WGS) entry which is preliminary data.</text>
</comment>
<keyword evidence="6" id="KW-1185">Reference proteome</keyword>
<dbReference type="Gene3D" id="3.40.50.1450">
    <property type="entry name" value="HybD-like"/>
    <property type="match status" value="1"/>
</dbReference>
<protein>
    <submittedName>
        <fullName evidence="5">Hydrogenase expression/formation protein</fullName>
    </submittedName>
</protein>
<evidence type="ECO:0000313" key="6">
    <source>
        <dbReference type="Proteomes" id="UP000632498"/>
    </source>
</evidence>
<dbReference type="EMBL" id="BMHV01000015">
    <property type="protein sequence ID" value="GGF67657.1"/>
    <property type="molecule type" value="Genomic_DNA"/>
</dbReference>
<evidence type="ECO:0000256" key="3">
    <source>
        <dbReference type="ARBA" id="ARBA00022750"/>
    </source>
</evidence>
<dbReference type="GO" id="GO:0008047">
    <property type="term" value="F:enzyme activator activity"/>
    <property type="evidence" value="ECO:0007669"/>
    <property type="project" value="InterPro"/>
</dbReference>
<keyword evidence="4" id="KW-0378">Hydrolase</keyword>
<evidence type="ECO:0000256" key="4">
    <source>
        <dbReference type="ARBA" id="ARBA00022801"/>
    </source>
</evidence>
<dbReference type="Proteomes" id="UP000632498">
    <property type="component" value="Unassembled WGS sequence"/>
</dbReference>
<gene>
    <name evidence="5" type="primary">hupD</name>
    <name evidence="5" type="ORF">GCM10011332_22200</name>
</gene>
<evidence type="ECO:0000256" key="1">
    <source>
        <dbReference type="ARBA" id="ARBA00006814"/>
    </source>
</evidence>
<keyword evidence="2" id="KW-0645">Protease</keyword>